<feature type="domain" description="GHMP kinase N-terminal" evidence="3">
    <location>
        <begin position="70"/>
        <end position="137"/>
    </location>
</feature>
<dbReference type="InterPro" id="IPR020568">
    <property type="entry name" value="Ribosomal_Su5_D2-typ_SF"/>
</dbReference>
<accession>A0A126R255</accession>
<dbReference type="GO" id="GO:0043793">
    <property type="term" value="F:beta-ribofuranosylaminobenzene 5'-phosphate synthase activity"/>
    <property type="evidence" value="ECO:0007669"/>
    <property type="project" value="UniProtKB-EC"/>
</dbReference>
<dbReference type="RefSeq" id="WP_067147187.1">
    <property type="nucleotide sequence ID" value="NZ_CP014265.1"/>
</dbReference>
<evidence type="ECO:0000256" key="2">
    <source>
        <dbReference type="PIRNR" id="PIRNR004884"/>
    </source>
</evidence>
<dbReference type="STRING" id="294671.YLM1_1158"/>
<dbReference type="AlphaFoldDB" id="A0A126R255"/>
<comment type="catalytic activity">
    <reaction evidence="2">
        <text>5-phospho-alpha-D-ribose 1-diphosphate + 4-hydroxybenzoate + H(+) = 4-(beta-D-ribofuranosyl)phenol 5'-phosphate + CO2 + diphosphate</text>
        <dbReference type="Rhea" id="RHEA:48556"/>
        <dbReference type="ChEBI" id="CHEBI:15378"/>
        <dbReference type="ChEBI" id="CHEBI:16526"/>
        <dbReference type="ChEBI" id="CHEBI:17879"/>
        <dbReference type="ChEBI" id="CHEBI:33019"/>
        <dbReference type="ChEBI" id="CHEBI:58017"/>
        <dbReference type="ChEBI" id="CHEBI:82767"/>
        <dbReference type="EC" id="2.4.2.54"/>
    </reaction>
</comment>
<dbReference type="InterPro" id="IPR014721">
    <property type="entry name" value="Ribsml_uS5_D2-typ_fold_subgr"/>
</dbReference>
<organism evidence="4 5">
    <name type="scientific">Methanobrevibacter olleyae</name>
    <dbReference type="NCBI Taxonomy" id="294671"/>
    <lineage>
        <taxon>Archaea</taxon>
        <taxon>Methanobacteriati</taxon>
        <taxon>Methanobacteriota</taxon>
        <taxon>Methanomada group</taxon>
        <taxon>Methanobacteria</taxon>
        <taxon>Methanobacteriales</taxon>
        <taxon>Methanobacteriaceae</taxon>
        <taxon>Methanobrevibacter</taxon>
    </lineage>
</organism>
<sequence>MIIRAPSRLHISLIDLNGSYKRIDGGVGLALSDPQFVLESQETNEKGYTIEFADCVSEESKKESLNKIPSAAEKIAKLCDIESGFHFKVLESYPPHSGLGSGTQIAVATAHLMTETAGLKFTSRELSTMVGRGGTSGIGTFAHDLGGFIVDGGHSLEEKPGFLPSSASTAKPAQLIARYDFPEEWNILLATPEVEEHVNGQQEVNVFQTYCPIPKTEVEQVSHLILMNLIPFLLEKDIVNFGWAIKELQKVGFNKLEHSLDASFLPTMNAIDEAGAYGTGISSFGPTLYTVFDDKNKDIVKATAEILGDESRVKVTKAQNHGFVLEK</sequence>
<dbReference type="EMBL" id="CP014265">
    <property type="protein sequence ID" value="AMK15715.1"/>
    <property type="molecule type" value="Genomic_DNA"/>
</dbReference>
<comment type="pathway">
    <text evidence="2">Cofactor biosynthesis; 5,6,7,8-tetrahydromethanopterin biosynthesis.</text>
</comment>
<dbReference type="InterPro" id="IPR053442">
    <property type="entry name" value="Beta-RFA-P_synthase"/>
</dbReference>
<comment type="function">
    <text evidence="2">Catalyzes the condensation of 4-aminobenzoate (pABA) with 5-phospho-alpha-D-ribose 1-diphosphate (PRPP) to produce beta-ribofuranosylaminobenzene 5'-phosphate (beta-RFA-P).</text>
</comment>
<dbReference type="UniPathway" id="UPA00065"/>
<evidence type="ECO:0000256" key="1">
    <source>
        <dbReference type="ARBA" id="ARBA00022679"/>
    </source>
</evidence>
<dbReference type="PATRIC" id="fig|294671.3.peg.1208"/>
<evidence type="ECO:0000259" key="3">
    <source>
        <dbReference type="Pfam" id="PF00288"/>
    </source>
</evidence>
<gene>
    <name evidence="4" type="ORF">YLM1_1158</name>
</gene>
<dbReference type="Gene3D" id="3.30.230.10">
    <property type="match status" value="1"/>
</dbReference>
<evidence type="ECO:0000313" key="4">
    <source>
        <dbReference type="EMBL" id="AMK15715.1"/>
    </source>
</evidence>
<evidence type="ECO:0000313" key="5">
    <source>
        <dbReference type="Proteomes" id="UP000066376"/>
    </source>
</evidence>
<proteinExistence type="inferred from homology"/>
<dbReference type="EC" id="2.4.2.54" evidence="2"/>
<keyword evidence="2" id="KW-0328">Glycosyltransferase</keyword>
<dbReference type="PANTHER" id="PTHR20861:SF6">
    <property type="entry name" value="BETA-RIBOFURANOSYLPHENOL 5'-PHOSPHATE SYNTHASE"/>
    <property type="match status" value="1"/>
</dbReference>
<reference evidence="4 5" key="1">
    <citation type="journal article" date="2016" name="Genome Announc.">
        <title>Draft Genome Sequence of the Rumen Methanogen Methanobrevibacter olleyae YLM1.</title>
        <authorList>
            <person name="Kelly W.J."/>
            <person name="Li D."/>
            <person name="Lambie S.C."/>
            <person name="Cox F."/>
            <person name="Attwood G.T."/>
            <person name="Altermann E."/>
            <person name="Leahy S.C."/>
        </authorList>
    </citation>
    <scope>NUCLEOTIDE SEQUENCE [LARGE SCALE GENOMIC DNA]</scope>
    <source>
        <strain evidence="4 5">YLM1</strain>
    </source>
</reference>
<dbReference type="GeneID" id="28489463"/>
<dbReference type="PIRSF" id="PIRSF004884">
    <property type="entry name" value="Sugar_kin_arch"/>
    <property type="match status" value="1"/>
</dbReference>
<dbReference type="Pfam" id="PF00288">
    <property type="entry name" value="GHMP_kinases_N"/>
    <property type="match status" value="1"/>
</dbReference>
<dbReference type="KEGG" id="mol:YLM1_1158"/>
<reference evidence="5" key="2">
    <citation type="submission" date="2016-02" db="EMBL/GenBank/DDBJ databases">
        <title>The draft genome sequence of the rumen methanogen Methanobrevibacter olleyae YLM1.</title>
        <authorList>
            <consortium name="New Zealand Agricultural Greenhouse Gas Research Centre/Pastoral Greenhouse Gas Research Consortium"/>
            <person name="Kelly W.J."/>
            <person name="Li D."/>
            <person name="Lambie S.C."/>
            <person name="Attwood G.T."/>
            <person name="Altermann E."/>
            <person name="Leahy S.C."/>
        </authorList>
    </citation>
    <scope>NUCLEOTIDE SEQUENCE [LARGE SCALE GENOMIC DNA]</scope>
    <source>
        <strain evidence="5">YLM1</strain>
    </source>
</reference>
<keyword evidence="5" id="KW-1185">Reference proteome</keyword>
<dbReference type="PANTHER" id="PTHR20861">
    <property type="entry name" value="HOMOSERINE/4-DIPHOSPHOCYTIDYL-2-C-METHYL-D-ERYTHRITOL KINASE"/>
    <property type="match status" value="1"/>
</dbReference>
<comment type="similarity">
    <text evidence="2">Belongs to the beta-RFA-P synthase family.</text>
</comment>
<dbReference type="Proteomes" id="UP000066376">
    <property type="component" value="Chromosome"/>
</dbReference>
<comment type="subunit">
    <text evidence="2">Homodimer.</text>
</comment>
<keyword evidence="1 2" id="KW-0808">Transferase</keyword>
<dbReference type="SUPFAM" id="SSF54211">
    <property type="entry name" value="Ribosomal protein S5 domain 2-like"/>
    <property type="match status" value="1"/>
</dbReference>
<name>A0A126R255_METOL</name>
<dbReference type="InterPro" id="IPR006204">
    <property type="entry name" value="GHMP_kinase_N_dom"/>
</dbReference>
<protein>
    <recommendedName>
        <fullName evidence="2">Beta-ribofuranosylaminobenzene 5'-phosphate synthase</fullName>
        <shortName evidence="2">Beta-RFA-P synthase</shortName>
        <ecNumber evidence="2">2.4.2.54</ecNumber>
    </recommendedName>
</protein>
<dbReference type="InterPro" id="IPR004422">
    <property type="entry name" value="RFAP_synthase"/>
</dbReference>
<dbReference type="GO" id="GO:0005524">
    <property type="term" value="F:ATP binding"/>
    <property type="evidence" value="ECO:0007669"/>
    <property type="project" value="UniProtKB-UniRule"/>
</dbReference>
<dbReference type="NCBIfam" id="TIGR00144">
    <property type="entry name" value="beta_RFAP_syn"/>
    <property type="match status" value="1"/>
</dbReference>
<dbReference type="NCBIfam" id="NF040726">
    <property type="entry name" value="BetaRFA-P_synth"/>
    <property type="match status" value="1"/>
</dbReference>